<dbReference type="InterPro" id="IPR017983">
    <property type="entry name" value="GPCR_2_secretin-like_CS"/>
</dbReference>
<evidence type="ECO:0000256" key="10">
    <source>
        <dbReference type="ARBA" id="ARBA00023224"/>
    </source>
</evidence>
<reference evidence="15" key="1">
    <citation type="journal article" date="2019" name="bioRxiv">
        <title>The Genome of the Zebra Mussel, Dreissena polymorpha: A Resource for Invasive Species Research.</title>
        <authorList>
            <person name="McCartney M.A."/>
            <person name="Auch B."/>
            <person name="Kono T."/>
            <person name="Mallez S."/>
            <person name="Zhang Y."/>
            <person name="Obille A."/>
            <person name="Becker A."/>
            <person name="Abrahante J.E."/>
            <person name="Garbe J."/>
            <person name="Badalamenti J.P."/>
            <person name="Herman A."/>
            <person name="Mangelson H."/>
            <person name="Liachko I."/>
            <person name="Sullivan S."/>
            <person name="Sone E.D."/>
            <person name="Koren S."/>
            <person name="Silverstein K.A.T."/>
            <person name="Beckman K.B."/>
            <person name="Gohl D.M."/>
        </authorList>
    </citation>
    <scope>NUCLEOTIDE SEQUENCE</scope>
    <source>
        <strain evidence="15">Duluth1</strain>
        <tissue evidence="15">Whole animal</tissue>
    </source>
</reference>
<comment type="similarity">
    <text evidence="2">Belongs to the G-protein coupled receptor 2 family.</text>
</comment>
<keyword evidence="8" id="KW-0675">Receptor</keyword>
<dbReference type="PRINTS" id="PR00249">
    <property type="entry name" value="GPCRSECRETIN"/>
</dbReference>
<dbReference type="Pfam" id="PF02793">
    <property type="entry name" value="HRM"/>
    <property type="match status" value="1"/>
</dbReference>
<dbReference type="PANTHER" id="PTHR45620">
    <property type="entry name" value="PDF RECEPTOR-LIKE PROTEIN-RELATED"/>
    <property type="match status" value="1"/>
</dbReference>
<dbReference type="InterPro" id="IPR001879">
    <property type="entry name" value="GPCR_2_extracellular_dom"/>
</dbReference>
<comment type="caution">
    <text evidence="15">The sequence shown here is derived from an EMBL/GenBank/DDBJ whole genome shotgun (WGS) entry which is preliminary data.</text>
</comment>
<dbReference type="InterPro" id="IPR036445">
    <property type="entry name" value="GPCR_2_extracell_dom_sf"/>
</dbReference>
<evidence type="ECO:0000313" key="15">
    <source>
        <dbReference type="EMBL" id="KAH3718950.1"/>
    </source>
</evidence>
<dbReference type="Pfam" id="PF00002">
    <property type="entry name" value="7tm_2"/>
    <property type="match status" value="1"/>
</dbReference>
<name>A0A9D4C8F4_DREPO</name>
<reference evidence="15" key="2">
    <citation type="submission" date="2020-11" db="EMBL/GenBank/DDBJ databases">
        <authorList>
            <person name="McCartney M.A."/>
            <person name="Auch B."/>
            <person name="Kono T."/>
            <person name="Mallez S."/>
            <person name="Becker A."/>
            <person name="Gohl D.M."/>
            <person name="Silverstein K.A.T."/>
            <person name="Koren S."/>
            <person name="Bechman K.B."/>
            <person name="Herman A."/>
            <person name="Abrahante J.E."/>
            <person name="Garbe J."/>
        </authorList>
    </citation>
    <scope>NUCLEOTIDE SEQUENCE</scope>
    <source>
        <strain evidence="15">Duluth1</strain>
        <tissue evidence="15">Whole animal</tissue>
    </source>
</reference>
<dbReference type="Gene3D" id="1.20.1070.10">
    <property type="entry name" value="Rhodopsin 7-helix transmembrane proteins"/>
    <property type="match status" value="1"/>
</dbReference>
<dbReference type="EMBL" id="JAIWYP010000013">
    <property type="protein sequence ID" value="KAH3718950.1"/>
    <property type="molecule type" value="Genomic_DNA"/>
</dbReference>
<dbReference type="SMART" id="SM00008">
    <property type="entry name" value="HormR"/>
    <property type="match status" value="1"/>
</dbReference>
<dbReference type="GO" id="GO:0007188">
    <property type="term" value="P:adenylate cyclase-modulating G protein-coupled receptor signaling pathway"/>
    <property type="evidence" value="ECO:0007669"/>
    <property type="project" value="TreeGrafter"/>
</dbReference>
<dbReference type="SUPFAM" id="SSF111418">
    <property type="entry name" value="Hormone receptor domain"/>
    <property type="match status" value="1"/>
</dbReference>
<dbReference type="Gene3D" id="4.10.1240.10">
    <property type="entry name" value="GPCR, family 2, extracellular hormone receptor domain"/>
    <property type="match status" value="1"/>
</dbReference>
<accession>A0A9D4C8F4</accession>
<evidence type="ECO:0000256" key="6">
    <source>
        <dbReference type="ARBA" id="ARBA00023040"/>
    </source>
</evidence>
<evidence type="ECO:0008006" key="17">
    <source>
        <dbReference type="Google" id="ProtNLM"/>
    </source>
</evidence>
<evidence type="ECO:0000313" key="16">
    <source>
        <dbReference type="Proteomes" id="UP000828390"/>
    </source>
</evidence>
<dbReference type="InterPro" id="IPR017981">
    <property type="entry name" value="GPCR_2-like_7TM"/>
</dbReference>
<evidence type="ECO:0000256" key="1">
    <source>
        <dbReference type="ARBA" id="ARBA00004651"/>
    </source>
</evidence>
<feature type="domain" description="G-protein coupled receptors family 2 profile 2" evidence="14">
    <location>
        <begin position="193"/>
        <end position="340"/>
    </location>
</feature>
<feature type="chain" id="PRO_5039403312" description="Calcitonin receptor" evidence="12">
    <location>
        <begin position="19"/>
        <end position="340"/>
    </location>
</feature>
<dbReference type="InterPro" id="IPR000832">
    <property type="entry name" value="GPCR_2_secretin-like"/>
</dbReference>
<evidence type="ECO:0000259" key="13">
    <source>
        <dbReference type="PROSITE" id="PS50227"/>
    </source>
</evidence>
<evidence type="ECO:0000256" key="11">
    <source>
        <dbReference type="SAM" id="Phobius"/>
    </source>
</evidence>
<organism evidence="15 16">
    <name type="scientific">Dreissena polymorpha</name>
    <name type="common">Zebra mussel</name>
    <name type="synonym">Mytilus polymorpha</name>
    <dbReference type="NCBI Taxonomy" id="45954"/>
    <lineage>
        <taxon>Eukaryota</taxon>
        <taxon>Metazoa</taxon>
        <taxon>Spiralia</taxon>
        <taxon>Lophotrochozoa</taxon>
        <taxon>Mollusca</taxon>
        <taxon>Bivalvia</taxon>
        <taxon>Autobranchia</taxon>
        <taxon>Heteroconchia</taxon>
        <taxon>Euheterodonta</taxon>
        <taxon>Imparidentia</taxon>
        <taxon>Neoheterodontei</taxon>
        <taxon>Myida</taxon>
        <taxon>Dreissenoidea</taxon>
        <taxon>Dreissenidae</taxon>
        <taxon>Dreissena</taxon>
    </lineage>
</organism>
<keyword evidence="16" id="KW-1185">Reference proteome</keyword>
<proteinExistence type="inferred from homology"/>
<feature type="transmembrane region" description="Helical" evidence="11">
    <location>
        <begin position="288"/>
        <end position="306"/>
    </location>
</feature>
<feature type="transmembrane region" description="Helical" evidence="11">
    <location>
        <begin position="229"/>
        <end position="250"/>
    </location>
</feature>
<evidence type="ECO:0000259" key="14">
    <source>
        <dbReference type="PROSITE" id="PS50261"/>
    </source>
</evidence>
<keyword evidence="12" id="KW-0732">Signal</keyword>
<evidence type="ECO:0000256" key="5">
    <source>
        <dbReference type="ARBA" id="ARBA00022989"/>
    </source>
</evidence>
<keyword evidence="3" id="KW-1003">Cell membrane</keyword>
<dbReference type="Proteomes" id="UP000828390">
    <property type="component" value="Unassembled WGS sequence"/>
</dbReference>
<evidence type="ECO:0000256" key="3">
    <source>
        <dbReference type="ARBA" id="ARBA00022475"/>
    </source>
</evidence>
<dbReference type="GO" id="GO:0005886">
    <property type="term" value="C:plasma membrane"/>
    <property type="evidence" value="ECO:0007669"/>
    <property type="project" value="UniProtKB-SubCell"/>
</dbReference>
<gene>
    <name evidence="15" type="ORF">DPMN_061777</name>
</gene>
<keyword evidence="6" id="KW-0297">G-protein coupled receptor</keyword>
<feature type="signal peptide" evidence="12">
    <location>
        <begin position="1"/>
        <end position="18"/>
    </location>
</feature>
<evidence type="ECO:0000256" key="12">
    <source>
        <dbReference type="SAM" id="SignalP"/>
    </source>
</evidence>
<evidence type="ECO:0000256" key="9">
    <source>
        <dbReference type="ARBA" id="ARBA00023180"/>
    </source>
</evidence>
<dbReference type="PROSITE" id="PS00649">
    <property type="entry name" value="G_PROTEIN_RECEP_F2_1"/>
    <property type="match status" value="1"/>
</dbReference>
<feature type="domain" description="G-protein coupled receptors family 2 profile 1" evidence="13">
    <location>
        <begin position="106"/>
        <end position="188"/>
    </location>
</feature>
<dbReference type="GO" id="GO:0008528">
    <property type="term" value="F:G protein-coupled peptide receptor activity"/>
    <property type="evidence" value="ECO:0007669"/>
    <property type="project" value="TreeGrafter"/>
</dbReference>
<evidence type="ECO:0000256" key="2">
    <source>
        <dbReference type="ARBA" id="ARBA00005314"/>
    </source>
</evidence>
<evidence type="ECO:0000256" key="8">
    <source>
        <dbReference type="ARBA" id="ARBA00023170"/>
    </source>
</evidence>
<dbReference type="GO" id="GO:0007166">
    <property type="term" value="P:cell surface receptor signaling pathway"/>
    <property type="evidence" value="ECO:0007669"/>
    <property type="project" value="InterPro"/>
</dbReference>
<keyword evidence="4 11" id="KW-0812">Transmembrane</keyword>
<evidence type="ECO:0000256" key="4">
    <source>
        <dbReference type="ARBA" id="ARBA00022692"/>
    </source>
</evidence>
<dbReference type="PANTHER" id="PTHR45620:SF42">
    <property type="entry name" value="G-PROTEIN COUPLED RECEPTOR SEB-2"/>
    <property type="match status" value="1"/>
</dbReference>
<protein>
    <recommendedName>
        <fullName evidence="17">Calcitonin receptor</fullName>
    </recommendedName>
</protein>
<keyword evidence="10" id="KW-0807">Transducer</keyword>
<comment type="subcellular location">
    <subcellularLocation>
        <location evidence="1">Cell membrane</location>
        <topology evidence="1">Multi-pass membrane protein</topology>
    </subcellularLocation>
</comment>
<keyword evidence="5 11" id="KW-1133">Transmembrane helix</keyword>
<dbReference type="PROSITE" id="PS50227">
    <property type="entry name" value="G_PROTEIN_RECEP_F2_3"/>
    <property type="match status" value="1"/>
</dbReference>
<dbReference type="PROSITE" id="PS50261">
    <property type="entry name" value="G_PROTEIN_RECEP_F2_4"/>
    <property type="match status" value="1"/>
</dbReference>
<dbReference type="AlphaFoldDB" id="A0A9D4C8F4"/>
<feature type="transmembrane region" description="Helical" evidence="11">
    <location>
        <begin position="313"/>
        <end position="333"/>
    </location>
</feature>
<dbReference type="InterPro" id="IPR050332">
    <property type="entry name" value="GPCR_2"/>
</dbReference>
<keyword evidence="7 11" id="KW-0472">Membrane</keyword>
<evidence type="ECO:0000256" key="7">
    <source>
        <dbReference type="ARBA" id="ARBA00023136"/>
    </source>
</evidence>
<sequence>METCGLLLVLVLCREVFCQSHYCRSKFGVYEVADYNIHACAWCYFFLFPERDYKPNPLTHTLEIQTNGSRVYPDINNKSATGEICATLSSDECDKWRLCCLASRDCCTRQLMSSAVDDNTSCPTTWDGYGCWDAGEPGTTSYISCPNFLQYSVPTRSALKTCNADGKWLTKGPLSLEWTDYTPCLSYEELKVSIYISVGCQIASLLCLLPSVVIFLMYKSLNRQHRIRLHVNFFVSFISSGIFTILWNLAITHDRITNSNVVDTHIYKNSGECRVLSFLKIYFNSTNYVWMFCEGLYLYRLIANAFSPPKRLLLFYLFGWGFPFLYSSAYAIIRLVMADE</sequence>
<feature type="transmembrane region" description="Helical" evidence="11">
    <location>
        <begin position="194"/>
        <end position="217"/>
    </location>
</feature>
<keyword evidence="9" id="KW-0325">Glycoprotein</keyword>
<feature type="non-terminal residue" evidence="15">
    <location>
        <position position="1"/>
    </location>
</feature>